<dbReference type="InterPro" id="IPR003663">
    <property type="entry name" value="Sugar/inositol_transpt"/>
</dbReference>
<dbReference type="PRINTS" id="PR00171">
    <property type="entry name" value="SUGRTRNSPORT"/>
</dbReference>
<organism evidence="12 13">
    <name type="scientific">Lentilactobacillus diolivorans DSM 14421</name>
    <dbReference type="NCBI Taxonomy" id="1423739"/>
    <lineage>
        <taxon>Bacteria</taxon>
        <taxon>Bacillati</taxon>
        <taxon>Bacillota</taxon>
        <taxon>Bacilli</taxon>
        <taxon>Lactobacillales</taxon>
        <taxon>Lactobacillaceae</taxon>
        <taxon>Lentilactobacillus</taxon>
    </lineage>
</organism>
<protein>
    <submittedName>
        <fullName evidence="12">Sugar transport protein</fullName>
    </submittedName>
</protein>
<dbReference type="CDD" id="cd17359">
    <property type="entry name" value="MFS_XylE_like"/>
    <property type="match status" value="1"/>
</dbReference>
<keyword evidence="5 12" id="KW-0762">Sugar transport</keyword>
<gene>
    <name evidence="12" type="ORF">FC85_GL002592</name>
</gene>
<feature type="transmembrane region" description="Helical" evidence="10">
    <location>
        <begin position="334"/>
        <end position="355"/>
    </location>
</feature>
<dbReference type="InterPro" id="IPR005828">
    <property type="entry name" value="MFS_sugar_transport-like"/>
</dbReference>
<evidence type="ECO:0000256" key="8">
    <source>
        <dbReference type="ARBA" id="ARBA00023136"/>
    </source>
</evidence>
<dbReference type="PANTHER" id="PTHR48020">
    <property type="entry name" value="PROTON MYO-INOSITOL COTRANSPORTER"/>
    <property type="match status" value="1"/>
</dbReference>
<dbReference type="InterPro" id="IPR005829">
    <property type="entry name" value="Sugar_transporter_CS"/>
</dbReference>
<dbReference type="PROSITE" id="PS00216">
    <property type="entry name" value="SUGAR_TRANSPORT_1"/>
    <property type="match status" value="1"/>
</dbReference>
<dbReference type="Pfam" id="PF00083">
    <property type="entry name" value="Sugar_tr"/>
    <property type="match status" value="1"/>
</dbReference>
<feature type="transmembrane region" description="Helical" evidence="10">
    <location>
        <begin position="23"/>
        <end position="50"/>
    </location>
</feature>
<comment type="caution">
    <text evidence="12">The sequence shown here is derived from an EMBL/GenBank/DDBJ whole genome shotgun (WGS) entry which is preliminary data.</text>
</comment>
<evidence type="ECO:0000256" key="4">
    <source>
        <dbReference type="ARBA" id="ARBA00022475"/>
    </source>
</evidence>
<feature type="transmembrane region" description="Helical" evidence="10">
    <location>
        <begin position="157"/>
        <end position="175"/>
    </location>
</feature>
<feature type="transmembrane region" description="Helical" evidence="10">
    <location>
        <begin position="361"/>
        <end position="387"/>
    </location>
</feature>
<comment type="similarity">
    <text evidence="2 9">Belongs to the major facilitator superfamily. Sugar transporter (TC 2.A.1.1) family.</text>
</comment>
<dbReference type="InterPro" id="IPR020846">
    <property type="entry name" value="MFS_dom"/>
</dbReference>
<name>A0A0R1SNR4_9LACO</name>
<dbReference type="PANTHER" id="PTHR48020:SF12">
    <property type="entry name" value="PROTON MYO-INOSITOL COTRANSPORTER"/>
    <property type="match status" value="1"/>
</dbReference>
<dbReference type="EMBL" id="AZEY01000029">
    <property type="protein sequence ID" value="KRL67736.1"/>
    <property type="molecule type" value="Genomic_DNA"/>
</dbReference>
<evidence type="ECO:0000313" key="13">
    <source>
        <dbReference type="Proteomes" id="UP000052013"/>
    </source>
</evidence>
<dbReference type="FunFam" id="1.20.1250.20:FF:000218">
    <property type="entry name" value="facilitated trehalose transporter Tret1"/>
    <property type="match status" value="1"/>
</dbReference>
<evidence type="ECO:0000256" key="2">
    <source>
        <dbReference type="ARBA" id="ARBA00010992"/>
    </source>
</evidence>
<evidence type="ECO:0000256" key="1">
    <source>
        <dbReference type="ARBA" id="ARBA00004651"/>
    </source>
</evidence>
<dbReference type="GO" id="GO:0022857">
    <property type="term" value="F:transmembrane transporter activity"/>
    <property type="evidence" value="ECO:0007669"/>
    <property type="project" value="InterPro"/>
</dbReference>
<feature type="transmembrane region" description="Helical" evidence="10">
    <location>
        <begin position="399"/>
        <end position="422"/>
    </location>
</feature>
<keyword evidence="7 10" id="KW-1133">Transmembrane helix</keyword>
<keyword evidence="4" id="KW-1003">Cell membrane</keyword>
<feature type="transmembrane region" description="Helical" evidence="10">
    <location>
        <begin position="428"/>
        <end position="447"/>
    </location>
</feature>
<keyword evidence="3 9" id="KW-0813">Transport</keyword>
<keyword evidence="6 10" id="KW-0812">Transmembrane</keyword>
<reference evidence="12 13" key="1">
    <citation type="journal article" date="2015" name="Genome Announc.">
        <title>Expanding the biotechnology potential of lactobacilli through comparative genomics of 213 strains and associated genera.</title>
        <authorList>
            <person name="Sun Z."/>
            <person name="Harris H.M."/>
            <person name="McCann A."/>
            <person name="Guo C."/>
            <person name="Argimon S."/>
            <person name="Zhang W."/>
            <person name="Yang X."/>
            <person name="Jeffery I.B."/>
            <person name="Cooney J.C."/>
            <person name="Kagawa T.F."/>
            <person name="Liu W."/>
            <person name="Song Y."/>
            <person name="Salvetti E."/>
            <person name="Wrobel A."/>
            <person name="Rasinkangas P."/>
            <person name="Parkhill J."/>
            <person name="Rea M.C."/>
            <person name="O'Sullivan O."/>
            <person name="Ritari J."/>
            <person name="Douillard F.P."/>
            <person name="Paul Ross R."/>
            <person name="Yang R."/>
            <person name="Briner A.E."/>
            <person name="Felis G.E."/>
            <person name="de Vos W.M."/>
            <person name="Barrangou R."/>
            <person name="Klaenhammer T.R."/>
            <person name="Caufield P.W."/>
            <person name="Cui Y."/>
            <person name="Zhang H."/>
            <person name="O'Toole P.W."/>
        </authorList>
    </citation>
    <scope>NUCLEOTIDE SEQUENCE [LARGE SCALE GENOMIC DNA]</scope>
    <source>
        <strain evidence="12 13">DSM 14421</strain>
    </source>
</reference>
<feature type="transmembrane region" description="Helical" evidence="10">
    <location>
        <begin position="62"/>
        <end position="79"/>
    </location>
</feature>
<feature type="transmembrane region" description="Helical" evidence="10">
    <location>
        <begin position="91"/>
        <end position="110"/>
    </location>
</feature>
<dbReference type="STRING" id="1423739.FC85_GL002592"/>
<evidence type="ECO:0000313" key="12">
    <source>
        <dbReference type="EMBL" id="KRL67736.1"/>
    </source>
</evidence>
<dbReference type="InterPro" id="IPR036259">
    <property type="entry name" value="MFS_trans_sf"/>
</dbReference>
<evidence type="ECO:0000256" key="7">
    <source>
        <dbReference type="ARBA" id="ARBA00022989"/>
    </source>
</evidence>
<dbReference type="AlphaFoldDB" id="A0A0R1SNR4"/>
<feature type="transmembrane region" description="Helical" evidence="10">
    <location>
        <begin position="181"/>
        <end position="203"/>
    </location>
</feature>
<evidence type="ECO:0000256" key="9">
    <source>
        <dbReference type="RuleBase" id="RU003346"/>
    </source>
</evidence>
<dbReference type="GO" id="GO:0005886">
    <property type="term" value="C:plasma membrane"/>
    <property type="evidence" value="ECO:0007669"/>
    <property type="project" value="UniProtKB-SubCell"/>
</dbReference>
<dbReference type="PROSITE" id="PS50850">
    <property type="entry name" value="MFS"/>
    <property type="match status" value="1"/>
</dbReference>
<keyword evidence="8 10" id="KW-0472">Membrane</keyword>
<feature type="transmembrane region" description="Helical" evidence="10">
    <location>
        <begin position="116"/>
        <end position="137"/>
    </location>
</feature>
<evidence type="ECO:0000259" key="11">
    <source>
        <dbReference type="PROSITE" id="PS50850"/>
    </source>
</evidence>
<feature type="transmembrane region" description="Helical" evidence="10">
    <location>
        <begin position="301"/>
        <end position="322"/>
    </location>
</feature>
<dbReference type="InterPro" id="IPR050814">
    <property type="entry name" value="Myo-inositol_Transporter"/>
</dbReference>
<accession>A0A0R1SNR4</accession>
<evidence type="ECO:0000256" key="3">
    <source>
        <dbReference type="ARBA" id="ARBA00022448"/>
    </source>
</evidence>
<sequence length="469" mass="51320">MNNSNDKSPSSYNSSAVGNLKKIALLSTFGGLLFGIDTGVINGALTFMASPNELNLTSTDEGLVTSGITLGAAFGAISAGRLSDHYGRRRVLRYLSIIFIVFTTACALAPNAVTMILFRFCLGLAVGGASVIVPTFLSELSTPSTRGRLVTQNELMITGGQLTAFTVNAVLGVMLGDNPHIWRWMIAFGIIPSICLLVAMFIVPESPRWLIMKGNTQRASTTLRKIRSTGDEVIKEISQIKMVIKEEKQTKQAKFRDLKTPWIRKLVLIGTGIGIMQQVIGINIMMYYGTTILVQSGFGHQAALVANIFNGLVSTIATYIGMTLMNRVNRRKMLLVGITGTGSALLAIAVISRMFANSAILPFLVIITTMIFLGFFQGCISPTTWLLMSEIFPQNIRGLGMGISTFFLWMGNFVVGFIFPILLSKIGLSATFIVFVLCNIVSFWFAWKFAPETRGKSLEQIQMEFKYDK</sequence>
<dbReference type="PROSITE" id="PS00217">
    <property type="entry name" value="SUGAR_TRANSPORT_2"/>
    <property type="match status" value="1"/>
</dbReference>
<feature type="domain" description="Major facilitator superfamily (MFS) profile" evidence="11">
    <location>
        <begin position="23"/>
        <end position="454"/>
    </location>
</feature>
<proteinExistence type="inferred from homology"/>
<dbReference type="Proteomes" id="UP000052013">
    <property type="component" value="Unassembled WGS sequence"/>
</dbReference>
<dbReference type="Gene3D" id="1.20.1250.20">
    <property type="entry name" value="MFS general substrate transporter like domains"/>
    <property type="match status" value="1"/>
</dbReference>
<dbReference type="NCBIfam" id="TIGR00879">
    <property type="entry name" value="SP"/>
    <property type="match status" value="1"/>
</dbReference>
<dbReference type="InterPro" id="IPR047984">
    <property type="entry name" value="XylE-like"/>
</dbReference>
<dbReference type="PATRIC" id="fig|1423739.3.peg.2690"/>
<evidence type="ECO:0000256" key="10">
    <source>
        <dbReference type="SAM" id="Phobius"/>
    </source>
</evidence>
<feature type="transmembrane region" description="Helical" evidence="10">
    <location>
        <begin position="266"/>
        <end position="289"/>
    </location>
</feature>
<comment type="subcellular location">
    <subcellularLocation>
        <location evidence="1">Cell membrane</location>
        <topology evidence="1">Multi-pass membrane protein</topology>
    </subcellularLocation>
</comment>
<evidence type="ECO:0000256" key="6">
    <source>
        <dbReference type="ARBA" id="ARBA00022692"/>
    </source>
</evidence>
<evidence type="ECO:0000256" key="5">
    <source>
        <dbReference type="ARBA" id="ARBA00022597"/>
    </source>
</evidence>
<dbReference type="SUPFAM" id="SSF103473">
    <property type="entry name" value="MFS general substrate transporter"/>
    <property type="match status" value="1"/>
</dbReference>